<keyword evidence="3" id="KW-1185">Reference proteome</keyword>
<keyword evidence="1" id="KW-0472">Membrane</keyword>
<dbReference type="EMBL" id="JAEPRJ010000001">
    <property type="protein sequence ID" value="MBK5897188.1"/>
    <property type="molecule type" value="Genomic_DNA"/>
</dbReference>
<protein>
    <recommendedName>
        <fullName evidence="4">NERD domain-containing protein</fullName>
    </recommendedName>
</protein>
<comment type="caution">
    <text evidence="2">The sequence shown here is derived from an EMBL/GenBank/DDBJ whole genome shotgun (WGS) entry which is preliminary data.</text>
</comment>
<feature type="transmembrane region" description="Helical" evidence="1">
    <location>
        <begin position="52"/>
        <end position="73"/>
    </location>
</feature>
<organism evidence="2 3">
    <name type="scientific">Catonella massiliensis</name>
    <dbReference type="NCBI Taxonomy" id="2799636"/>
    <lineage>
        <taxon>Bacteria</taxon>
        <taxon>Bacillati</taxon>
        <taxon>Bacillota</taxon>
        <taxon>Clostridia</taxon>
        <taxon>Lachnospirales</taxon>
        <taxon>Lachnospiraceae</taxon>
        <taxon>Catonella</taxon>
    </lineage>
</organism>
<reference evidence="2 3" key="1">
    <citation type="submission" date="2021-01" db="EMBL/GenBank/DDBJ databases">
        <title>Isolation and description of Catonella massiliensis sp. nov., a novel Catonella species, isolated from a stable periodontitis subject.</title>
        <authorList>
            <person name="Antezack A."/>
            <person name="Boxberger M."/>
            <person name="La Scola B."/>
            <person name="Monnet-Corti V."/>
        </authorList>
    </citation>
    <scope>NUCLEOTIDE SEQUENCE [LARGE SCALE GENOMIC DNA]</scope>
    <source>
        <strain evidence="2 3">Marseille-Q4567</strain>
    </source>
</reference>
<dbReference type="RefSeq" id="WP_208428691.1">
    <property type="nucleotide sequence ID" value="NZ_JAEPRJ010000001.1"/>
</dbReference>
<evidence type="ECO:0000256" key="1">
    <source>
        <dbReference type="SAM" id="Phobius"/>
    </source>
</evidence>
<sequence>MNKYNKFEKGYLNYRKRKLFLNVALNVLAAVVIFIIGLFLNKMQAKNIFSVLALLFVLPVGRSLATFFILMPYKEMKDRDLLKAEESIEGKGILLYSPVFTSSEHVMHLDLIAVFKGRVIAYKGKDGTTARNEYDYKKRVDTAKAYIDKHIKNQGRGDNLVVFDDMEKFVRAFPEKKASETDMDEIKSFTESMKYFIV</sequence>
<evidence type="ECO:0000313" key="2">
    <source>
        <dbReference type="EMBL" id="MBK5897188.1"/>
    </source>
</evidence>
<keyword evidence="1" id="KW-0812">Transmembrane</keyword>
<evidence type="ECO:0008006" key="4">
    <source>
        <dbReference type="Google" id="ProtNLM"/>
    </source>
</evidence>
<name>A0ABS1J0T1_9FIRM</name>
<dbReference type="Proteomes" id="UP000604730">
    <property type="component" value="Unassembled WGS sequence"/>
</dbReference>
<feature type="transmembrane region" description="Helical" evidence="1">
    <location>
        <begin position="20"/>
        <end position="40"/>
    </location>
</feature>
<evidence type="ECO:0000313" key="3">
    <source>
        <dbReference type="Proteomes" id="UP000604730"/>
    </source>
</evidence>
<gene>
    <name evidence="2" type="ORF">JJN12_05215</name>
</gene>
<proteinExistence type="predicted"/>
<keyword evidence="1" id="KW-1133">Transmembrane helix</keyword>
<accession>A0ABS1J0T1</accession>